<dbReference type="SUPFAM" id="SSF53474">
    <property type="entry name" value="alpha/beta-Hydrolases"/>
    <property type="match status" value="1"/>
</dbReference>
<feature type="compositionally biased region" description="Pro residues" evidence="9">
    <location>
        <begin position="31"/>
        <end position="44"/>
    </location>
</feature>
<dbReference type="Proteomes" id="UP000037460">
    <property type="component" value="Unassembled WGS sequence"/>
</dbReference>
<dbReference type="EMBL" id="JWZX01003279">
    <property type="protein sequence ID" value="KOO22402.1"/>
    <property type="molecule type" value="Genomic_DNA"/>
</dbReference>
<name>A0A0M0J7T0_9EUKA</name>
<dbReference type="PRINTS" id="PR00793">
    <property type="entry name" value="PROAMNOPTASE"/>
</dbReference>
<dbReference type="InterPro" id="IPR029058">
    <property type="entry name" value="AB_hydrolase_fold"/>
</dbReference>
<keyword evidence="6 8" id="KW-0645">Protease</keyword>
<evidence type="ECO:0000256" key="3">
    <source>
        <dbReference type="ARBA" id="ARBA00010088"/>
    </source>
</evidence>
<dbReference type="GO" id="GO:0006508">
    <property type="term" value="P:proteolysis"/>
    <property type="evidence" value="ECO:0007669"/>
    <property type="project" value="UniProtKB-KW"/>
</dbReference>
<evidence type="ECO:0000256" key="2">
    <source>
        <dbReference type="ARBA" id="ARBA00004496"/>
    </source>
</evidence>
<dbReference type="GO" id="GO:0005737">
    <property type="term" value="C:cytoplasm"/>
    <property type="evidence" value="ECO:0007669"/>
    <property type="project" value="UniProtKB-SubCell"/>
</dbReference>
<dbReference type="InterPro" id="IPR000073">
    <property type="entry name" value="AB_hydrolase_1"/>
</dbReference>
<feature type="compositionally biased region" description="Basic and acidic residues" evidence="9">
    <location>
        <begin position="1"/>
        <end position="16"/>
    </location>
</feature>
<dbReference type="PANTHER" id="PTHR43722:SF1">
    <property type="entry name" value="PROLINE IMINOPEPTIDASE"/>
    <property type="match status" value="1"/>
</dbReference>
<comment type="similarity">
    <text evidence="3 8">Belongs to the peptidase S33 family.</text>
</comment>
<feature type="domain" description="AB hydrolase-1" evidence="10">
    <location>
        <begin position="93"/>
        <end position="349"/>
    </location>
</feature>
<dbReference type="InterPro" id="IPR002410">
    <property type="entry name" value="Peptidase_S33"/>
</dbReference>
<dbReference type="InterPro" id="IPR005944">
    <property type="entry name" value="Pro_iminopeptidase"/>
</dbReference>
<dbReference type="EC" id="3.4.11.5" evidence="8"/>
<keyword evidence="5" id="KW-0963">Cytoplasm</keyword>
<dbReference type="PRINTS" id="PR00111">
    <property type="entry name" value="ABHYDROLASE"/>
</dbReference>
<sequence>MDEEARHAADWKRCKEEEEEVATTKAASMKKPPPQPAETPPPPVMSAESRTAQAMACLWPAIEPYNSDYLEVTTASGTVHRIYYEECGTPSGKPVLFVHGGPGAGCNAKQRRFHDPTRHRIILFDQRGCGRSTPDGCLDENTTFDLVADMERLREKLSVSAWQLFGGSWGSTLSLAYAVSHPARVTELILRGIFLVKQSELDFIYQSATPQLHPEAHAAMANFVSPEERHDLVSAYRKRVMSKDPELARAAARRWAEYEDAIAYLYPQPVEAWEGTGGEQRVHLHYMWARGFFEYDGWLLDQLGTLARVPITIVHGRYDVVCPIASAYELAARVPHATLQVIPDSGHSAWEPGTTRALVAAAAAALAAASSTASASPDYDGQEPLAQPLN</sequence>
<feature type="region of interest" description="Disordered" evidence="9">
    <location>
        <begin position="1"/>
        <end position="49"/>
    </location>
</feature>
<dbReference type="NCBIfam" id="TIGR01249">
    <property type="entry name" value="pro_imino_pep_1"/>
    <property type="match status" value="1"/>
</dbReference>
<evidence type="ECO:0000313" key="12">
    <source>
        <dbReference type="Proteomes" id="UP000037460"/>
    </source>
</evidence>
<accession>A0A0M0J7T0</accession>
<proteinExistence type="inferred from homology"/>
<evidence type="ECO:0000259" key="10">
    <source>
        <dbReference type="Pfam" id="PF00561"/>
    </source>
</evidence>
<comment type="subcellular location">
    <subcellularLocation>
        <location evidence="2">Cytoplasm</location>
    </subcellularLocation>
</comment>
<gene>
    <name evidence="11" type="ORF">Ctob_005112</name>
</gene>
<comment type="caution">
    <text evidence="11">The sequence shown here is derived from an EMBL/GenBank/DDBJ whole genome shotgun (WGS) entry which is preliminary data.</text>
</comment>
<keyword evidence="12" id="KW-1185">Reference proteome</keyword>
<evidence type="ECO:0000256" key="5">
    <source>
        <dbReference type="ARBA" id="ARBA00022490"/>
    </source>
</evidence>
<evidence type="ECO:0000256" key="1">
    <source>
        <dbReference type="ARBA" id="ARBA00001585"/>
    </source>
</evidence>
<evidence type="ECO:0000313" key="11">
    <source>
        <dbReference type="EMBL" id="KOO22402.1"/>
    </source>
</evidence>
<evidence type="ECO:0000256" key="9">
    <source>
        <dbReference type="SAM" id="MobiDB-lite"/>
    </source>
</evidence>
<dbReference type="OrthoDB" id="10249433at2759"/>
<protein>
    <recommendedName>
        <fullName evidence="8">Proline iminopeptidase</fullName>
        <ecNumber evidence="8">3.4.11.5</ecNumber>
    </recommendedName>
</protein>
<evidence type="ECO:0000256" key="7">
    <source>
        <dbReference type="ARBA" id="ARBA00022801"/>
    </source>
</evidence>
<evidence type="ECO:0000256" key="4">
    <source>
        <dbReference type="ARBA" id="ARBA00022438"/>
    </source>
</evidence>
<evidence type="ECO:0000256" key="8">
    <source>
        <dbReference type="RuleBase" id="RU003421"/>
    </source>
</evidence>
<reference evidence="12" key="1">
    <citation type="journal article" date="2015" name="PLoS Genet.">
        <title>Genome Sequence and Transcriptome Analyses of Chrysochromulina tobin: Metabolic Tools for Enhanced Algal Fitness in the Prominent Order Prymnesiales (Haptophyceae).</title>
        <authorList>
            <person name="Hovde B.T."/>
            <person name="Deodato C.R."/>
            <person name="Hunsperger H.M."/>
            <person name="Ryken S.A."/>
            <person name="Yost W."/>
            <person name="Jha R.K."/>
            <person name="Patterson J."/>
            <person name="Monnat R.J. Jr."/>
            <person name="Barlow S.B."/>
            <person name="Starkenburg S.R."/>
            <person name="Cattolico R.A."/>
        </authorList>
    </citation>
    <scope>NUCLEOTIDE SEQUENCE</scope>
    <source>
        <strain evidence="12">CCMP291</strain>
    </source>
</reference>
<dbReference type="PANTHER" id="PTHR43722">
    <property type="entry name" value="PROLINE IMINOPEPTIDASE"/>
    <property type="match status" value="1"/>
</dbReference>
<keyword evidence="7 8" id="KW-0378">Hydrolase</keyword>
<dbReference type="AlphaFoldDB" id="A0A0M0J7T0"/>
<comment type="catalytic activity">
    <reaction evidence="1 8">
        <text>Release of N-terminal proline from a peptide.</text>
        <dbReference type="EC" id="3.4.11.5"/>
    </reaction>
</comment>
<evidence type="ECO:0000256" key="6">
    <source>
        <dbReference type="ARBA" id="ARBA00022670"/>
    </source>
</evidence>
<dbReference type="Gene3D" id="3.40.50.1820">
    <property type="entry name" value="alpha/beta hydrolase"/>
    <property type="match status" value="1"/>
</dbReference>
<organism evidence="11 12">
    <name type="scientific">Chrysochromulina tobinii</name>
    <dbReference type="NCBI Taxonomy" id="1460289"/>
    <lineage>
        <taxon>Eukaryota</taxon>
        <taxon>Haptista</taxon>
        <taxon>Haptophyta</taxon>
        <taxon>Prymnesiophyceae</taxon>
        <taxon>Prymnesiales</taxon>
        <taxon>Chrysochromulinaceae</taxon>
        <taxon>Chrysochromulina</taxon>
    </lineage>
</organism>
<dbReference type="GO" id="GO:0004177">
    <property type="term" value="F:aminopeptidase activity"/>
    <property type="evidence" value="ECO:0007669"/>
    <property type="project" value="UniProtKB-KW"/>
</dbReference>
<keyword evidence="4 8" id="KW-0031">Aminopeptidase</keyword>
<dbReference type="Pfam" id="PF00561">
    <property type="entry name" value="Abhydrolase_1"/>
    <property type="match status" value="1"/>
</dbReference>